<evidence type="ECO:0000313" key="1">
    <source>
        <dbReference type="EMBL" id="PRP81921.1"/>
    </source>
</evidence>
<dbReference type="AlphaFoldDB" id="A0A2P6ND96"/>
<dbReference type="InParanoid" id="A0A2P6ND96"/>
<accession>A0A2P6ND96</accession>
<dbReference type="Proteomes" id="UP000241769">
    <property type="component" value="Unassembled WGS sequence"/>
</dbReference>
<comment type="caution">
    <text evidence="1">The sequence shown here is derived from an EMBL/GenBank/DDBJ whole genome shotgun (WGS) entry which is preliminary data.</text>
</comment>
<sequence length="837" mass="85794">MSRQLDQWIEGHHLLTGCQGEFNISSSALLSASGEPPCFYRIGAADKSGPIGPYRVFREGGIIRFRTQETAAATAAMKTTFALLCLVLAVSSQLLGGSGNANVAGRATVASLFLAPGASGSANATLANNLLIGGLANLQAATNFGASITVTNSGSTSGYFILEVVAIANAQYSAGFSGILSGGAAATTGFGYASTTNLTAGSFAATLTISPPAAQLSGGLAYQLFLYQNSSSGLSGSGSSSNSNEGALSYQTNGASYTYTLPSVPSATYQFSAYNTSSIAFYPFPAIYGVLATTQANVATTFQYGASAASALYLTIKTDAAATINTTFTNVAAIKSAASATFLNVTNKAYTDLKAFYRFTVNGANTLRGDLIYSFNQTLVAALNAEAKAFKWAQVNADGTINFLNTTLTSTTNAAGQTLYNVTSQLNTTANAAVQYAVYVEQNVANGVQNNVQQILNNGVSTNQTFLLGTFFVAPGASVSSAQFNLLLPYATGYSVSLFVNNTGSASGYVSLYSAFFAGVGYSNGISSALYGNGQAGASFGFYFQSDLTSNFYANLTITRPTLTVSANAQLGLFYVINGTDGFTTYGSQSNQYAQTASIPGSNSNVVIYSLVNSPSAYYVLGQVDTSTPAVIPALIGLQTAVYANANATYNYANGIALNLVSQTTSRLNSTLYTTADLASQVNGAVQTKVNATVNGVKKTLVSTGYYVKFFLEGARSFSGHLIYNLTQEAAARFNTTYNQLQWVQIDASGSATVLVTGDASSSAGSSSSTGSAASDTTVSSDNAYGVYYAAQADSSVNGGGASVSASANGNGGSTTGDAKALFASVLLIGAAVVAAL</sequence>
<keyword evidence="2" id="KW-1185">Reference proteome</keyword>
<proteinExistence type="predicted"/>
<organism evidence="1 2">
    <name type="scientific">Planoprotostelium fungivorum</name>
    <dbReference type="NCBI Taxonomy" id="1890364"/>
    <lineage>
        <taxon>Eukaryota</taxon>
        <taxon>Amoebozoa</taxon>
        <taxon>Evosea</taxon>
        <taxon>Variosea</taxon>
        <taxon>Cavosteliida</taxon>
        <taxon>Cavosteliaceae</taxon>
        <taxon>Planoprotostelium</taxon>
    </lineage>
</organism>
<dbReference type="EMBL" id="MDYQ01000114">
    <property type="protein sequence ID" value="PRP81921.1"/>
    <property type="molecule type" value="Genomic_DNA"/>
</dbReference>
<reference evidence="1 2" key="1">
    <citation type="journal article" date="2018" name="Genome Biol. Evol.">
        <title>Multiple Roots of Fruiting Body Formation in Amoebozoa.</title>
        <authorList>
            <person name="Hillmann F."/>
            <person name="Forbes G."/>
            <person name="Novohradska S."/>
            <person name="Ferling I."/>
            <person name="Riege K."/>
            <person name="Groth M."/>
            <person name="Westermann M."/>
            <person name="Marz M."/>
            <person name="Spaller T."/>
            <person name="Winckler T."/>
            <person name="Schaap P."/>
            <person name="Glockner G."/>
        </authorList>
    </citation>
    <scope>NUCLEOTIDE SEQUENCE [LARGE SCALE GENOMIC DNA]</scope>
    <source>
        <strain evidence="1 2">Jena</strain>
    </source>
</reference>
<gene>
    <name evidence="1" type="ORF">PROFUN_10629</name>
</gene>
<protein>
    <submittedName>
        <fullName evidence="1">Surface-exposed protein</fullName>
    </submittedName>
</protein>
<evidence type="ECO:0000313" key="2">
    <source>
        <dbReference type="Proteomes" id="UP000241769"/>
    </source>
</evidence>
<name>A0A2P6ND96_9EUKA</name>